<evidence type="ECO:0000313" key="4">
    <source>
        <dbReference type="Proteomes" id="UP000319160"/>
    </source>
</evidence>
<dbReference type="InterPro" id="IPR010730">
    <property type="entry name" value="HET"/>
</dbReference>
<dbReference type="PANTHER" id="PTHR33112">
    <property type="entry name" value="DOMAIN PROTEIN, PUTATIVE-RELATED"/>
    <property type="match status" value="1"/>
</dbReference>
<evidence type="ECO:0000313" key="3">
    <source>
        <dbReference type="EMBL" id="TRX96436.1"/>
    </source>
</evidence>
<protein>
    <recommendedName>
        <fullName evidence="2">Heterokaryon incompatibility domain-containing protein</fullName>
    </recommendedName>
</protein>
<evidence type="ECO:0000256" key="1">
    <source>
        <dbReference type="SAM" id="MobiDB-lite"/>
    </source>
</evidence>
<sequence>MAKRKQTNTQRCFDGHKHAIADDDDGAKHADSTRKKRRFATDHSKSNSQSDDICGSHKVVEEPSHSPLCQVSEQHPTSFPCSLDQSEKISFNGKHECLTEDNSSGALYRDATCCDPNPHARKIKFPCSKAPCQVCLTLGWKYFPKYRRGDNPEKKYIKTTLGNLKTSTSCQYCQLLSRAAKQGCQEDKVGDETRVTIYLRPKFTLALVVDEEKEDEEKEDEEKEFSPATCQLDLYTETALNPTVDYCVKFINKQLAYCVSSHRMYCDRSDEQELSTRVIDVGTKDTAPKLLESRGRKAKYITLSHCWGNGEYTPLKTTTASLSSHYKEIPLTKLSQTFRDAVLITRELGIQFIWIDSLCIIQDSPTDWDTESAAMAKIYHHSLLTLSATASTDGRGGCLRSGVEGENIDTTLPTGEKLRHIPVNLGETDIFIRKGAQEAHEIMRQVCEDPQESAPLLSRAWVYQETILSPRTVHFHREELVWECREALRCECGYYDSIHNQRLLLQNSWKSPYTQFLAPIGQLRSEYLYAQWDSIVWAYSNLKLTRDSDRLPALAGLASFSAKNLGEYLVGLWEPDLWKGLLWKRAWSAKCRRLSGFEPAMPTWSWASIIPRNHTGEMLIRDPKARYSPQLADNRFAIIKAKCTPKSDLNPFGQVSVAILRLTGALVEVSLFEDPNKEPGLYYLYFRHQHYIYPVRFGKHDLHDLVFDIVDNKEMYQEICLGESLYCLPVAKSNRRKNAKRTCLVLKKVREGEYMRIGIFRQRRSGVHWVRNVETREIQIV</sequence>
<dbReference type="Proteomes" id="UP000319160">
    <property type="component" value="Unassembled WGS sequence"/>
</dbReference>
<feature type="domain" description="Heterokaryon incompatibility" evidence="2">
    <location>
        <begin position="300"/>
        <end position="465"/>
    </location>
</feature>
<dbReference type="EMBL" id="VFLP01000011">
    <property type="protein sequence ID" value="TRX96436.1"/>
    <property type="molecule type" value="Genomic_DNA"/>
</dbReference>
<feature type="region of interest" description="Disordered" evidence="1">
    <location>
        <begin position="1"/>
        <end position="57"/>
    </location>
</feature>
<gene>
    <name evidence="3" type="ORF">FHL15_002708</name>
</gene>
<accession>A0A553I8A8</accession>
<reference evidence="4" key="1">
    <citation type="submission" date="2019-06" db="EMBL/GenBank/DDBJ databases">
        <title>Draft genome sequence of the griseofulvin-producing fungus Xylaria cubensis strain G536.</title>
        <authorList>
            <person name="Mead M.E."/>
            <person name="Raja H.A."/>
            <person name="Steenwyk J.L."/>
            <person name="Knowles S.L."/>
            <person name="Oberlies N.H."/>
            <person name="Rokas A."/>
        </authorList>
    </citation>
    <scope>NUCLEOTIDE SEQUENCE [LARGE SCALE GENOMIC DNA]</scope>
    <source>
        <strain evidence="4">G536</strain>
    </source>
</reference>
<feature type="compositionally biased region" description="Basic and acidic residues" evidence="1">
    <location>
        <begin position="13"/>
        <end position="45"/>
    </location>
</feature>
<proteinExistence type="predicted"/>
<dbReference type="STRING" id="2512241.A0A553I8A8"/>
<dbReference type="Pfam" id="PF06985">
    <property type="entry name" value="HET"/>
    <property type="match status" value="1"/>
</dbReference>
<dbReference type="AlphaFoldDB" id="A0A553I8A8"/>
<name>A0A553I8A8_9PEZI</name>
<evidence type="ECO:0000259" key="2">
    <source>
        <dbReference type="Pfam" id="PF06985"/>
    </source>
</evidence>
<comment type="caution">
    <text evidence="3">The sequence shown here is derived from an EMBL/GenBank/DDBJ whole genome shotgun (WGS) entry which is preliminary data.</text>
</comment>
<organism evidence="3 4">
    <name type="scientific">Xylaria flabelliformis</name>
    <dbReference type="NCBI Taxonomy" id="2512241"/>
    <lineage>
        <taxon>Eukaryota</taxon>
        <taxon>Fungi</taxon>
        <taxon>Dikarya</taxon>
        <taxon>Ascomycota</taxon>
        <taxon>Pezizomycotina</taxon>
        <taxon>Sordariomycetes</taxon>
        <taxon>Xylariomycetidae</taxon>
        <taxon>Xylariales</taxon>
        <taxon>Xylariaceae</taxon>
        <taxon>Xylaria</taxon>
    </lineage>
</organism>
<keyword evidence="4" id="KW-1185">Reference proteome</keyword>
<dbReference type="PANTHER" id="PTHR33112:SF13">
    <property type="entry name" value="HETEROKARYON INCOMPATIBILITY DOMAIN-CONTAINING PROTEIN"/>
    <property type="match status" value="1"/>
</dbReference>
<dbReference type="OrthoDB" id="5347061at2759"/>